<keyword evidence="14" id="KW-0325">Glycoprotein</keyword>
<accession>A0A834TPU2</accession>
<dbReference type="GO" id="GO:0042744">
    <property type="term" value="P:hydrogen peroxide catabolic process"/>
    <property type="evidence" value="ECO:0007669"/>
    <property type="project" value="UniProtKB-KW"/>
</dbReference>
<evidence type="ECO:0000256" key="16">
    <source>
        <dbReference type="PIRSR" id="PIRSR600823-1"/>
    </source>
</evidence>
<keyword evidence="6 23" id="KW-0575">Peroxidase</keyword>
<dbReference type="EMBL" id="JAAIUW010000007">
    <property type="protein sequence ID" value="KAF7824365.1"/>
    <property type="molecule type" value="Genomic_DNA"/>
</dbReference>
<comment type="catalytic activity">
    <reaction evidence="1">
        <text>2 a phenolic donor + H2O2 = 2 a phenolic radical donor + 2 H2O</text>
        <dbReference type="Rhea" id="RHEA:56136"/>
        <dbReference type="ChEBI" id="CHEBI:15377"/>
        <dbReference type="ChEBI" id="CHEBI:16240"/>
        <dbReference type="ChEBI" id="CHEBI:139520"/>
        <dbReference type="ChEBI" id="CHEBI:139521"/>
        <dbReference type="EC" id="1.11.1.7"/>
    </reaction>
</comment>
<evidence type="ECO:0000256" key="3">
    <source>
        <dbReference type="ARBA" id="ARBA00004613"/>
    </source>
</evidence>
<dbReference type="AlphaFoldDB" id="A0A834TPU2"/>
<keyword evidence="9" id="KW-0732">Signal</keyword>
<keyword evidence="12 18" id="KW-0408">Iron</keyword>
<feature type="site" description="Transition state stabilizer" evidence="19">
    <location>
        <position position="178"/>
    </location>
</feature>
<evidence type="ECO:0000256" key="10">
    <source>
        <dbReference type="ARBA" id="ARBA00022837"/>
    </source>
</evidence>
<dbReference type="FunFam" id="1.10.420.10:FF:000001">
    <property type="entry name" value="Peroxidase"/>
    <property type="match status" value="1"/>
</dbReference>
<comment type="caution">
    <text evidence="23">The sequence shown here is derived from an EMBL/GenBank/DDBJ whole genome shotgun (WGS) entry which is preliminary data.</text>
</comment>
<keyword evidence="24" id="KW-1185">Reference proteome</keyword>
<dbReference type="GO" id="GO:0005576">
    <property type="term" value="C:extracellular region"/>
    <property type="evidence" value="ECO:0007669"/>
    <property type="project" value="UniProtKB-SubCell"/>
</dbReference>
<feature type="disulfide bond" evidence="20">
    <location>
        <begin position="151"/>
        <end position="233"/>
    </location>
</feature>
<comment type="cofactor">
    <cofactor evidence="18">
        <name>heme b</name>
        <dbReference type="ChEBI" id="CHEBI:60344"/>
    </cofactor>
    <text evidence="18">Binds 1 heme b (iron(II)-protoporphyrin IX) group per subunit.</text>
</comment>
<dbReference type="GO" id="GO:0006979">
    <property type="term" value="P:response to oxidative stress"/>
    <property type="evidence" value="ECO:0007669"/>
    <property type="project" value="InterPro"/>
</dbReference>
<feature type="binding site" evidence="18">
    <location>
        <position position="394"/>
    </location>
    <ligand>
        <name>Ca(2+)</name>
        <dbReference type="ChEBI" id="CHEBI:29108"/>
        <label>2</label>
    </ligand>
</feature>
<feature type="binding site" evidence="18">
    <location>
        <position position="188"/>
    </location>
    <ligand>
        <name>Ca(2+)</name>
        <dbReference type="ChEBI" id="CHEBI:29108"/>
        <label>1</label>
    </ligand>
</feature>
<evidence type="ECO:0000256" key="8">
    <source>
        <dbReference type="ARBA" id="ARBA00022723"/>
    </source>
</evidence>
<keyword evidence="15" id="KW-0376">Hydrogen peroxide</keyword>
<keyword evidence="10 18" id="KW-0106">Calcium</keyword>
<evidence type="ECO:0000256" key="9">
    <source>
        <dbReference type="ARBA" id="ARBA00022729"/>
    </source>
</evidence>
<organism evidence="23 24">
    <name type="scientific">Senna tora</name>
    <dbReference type="NCBI Taxonomy" id="362788"/>
    <lineage>
        <taxon>Eukaryota</taxon>
        <taxon>Viridiplantae</taxon>
        <taxon>Streptophyta</taxon>
        <taxon>Embryophyta</taxon>
        <taxon>Tracheophyta</taxon>
        <taxon>Spermatophyta</taxon>
        <taxon>Magnoliopsida</taxon>
        <taxon>eudicotyledons</taxon>
        <taxon>Gunneridae</taxon>
        <taxon>Pentapetalae</taxon>
        <taxon>rosids</taxon>
        <taxon>fabids</taxon>
        <taxon>Fabales</taxon>
        <taxon>Fabaceae</taxon>
        <taxon>Caesalpinioideae</taxon>
        <taxon>Cassia clade</taxon>
        <taxon>Senna</taxon>
    </lineage>
</organism>
<proteinExistence type="inferred from homology"/>
<feature type="binding site" evidence="18">
    <location>
        <position position="183"/>
    </location>
    <ligand>
        <name>Ca(2+)</name>
        <dbReference type="ChEBI" id="CHEBI:29108"/>
        <label>1</label>
    </ligand>
</feature>
<evidence type="ECO:0000256" key="14">
    <source>
        <dbReference type="ARBA" id="ARBA00023180"/>
    </source>
</evidence>
<dbReference type="CDD" id="cd00693">
    <property type="entry name" value="secretory_peroxidase"/>
    <property type="match status" value="1"/>
</dbReference>
<feature type="binding site" description="axial binding residue" evidence="18">
    <location>
        <position position="311"/>
    </location>
    <ligand>
        <name>heme b</name>
        <dbReference type="ChEBI" id="CHEBI:60344"/>
    </ligand>
    <ligandPart>
        <name>Fe</name>
        <dbReference type="ChEBI" id="CHEBI:18248"/>
    </ligandPart>
</feature>
<evidence type="ECO:0000256" key="17">
    <source>
        <dbReference type="PIRSR" id="PIRSR600823-2"/>
    </source>
</evidence>
<evidence type="ECO:0000256" key="18">
    <source>
        <dbReference type="PIRSR" id="PIRSR600823-3"/>
    </source>
</evidence>
<dbReference type="Gene3D" id="1.10.420.10">
    <property type="entry name" value="Peroxidase, domain 2"/>
    <property type="match status" value="1"/>
</dbReference>
<dbReference type="InterPro" id="IPR019794">
    <property type="entry name" value="Peroxidases_AS"/>
</dbReference>
<dbReference type="PANTHER" id="PTHR31235">
    <property type="entry name" value="PEROXIDASE 25-RELATED"/>
    <property type="match status" value="1"/>
</dbReference>
<feature type="domain" description="Plant heme peroxidase family profile" evidence="22">
    <location>
        <begin position="141"/>
        <end position="467"/>
    </location>
</feature>
<comment type="similarity">
    <text evidence="21">Belongs to the peroxidase family.</text>
</comment>
<dbReference type="GO" id="GO:0140825">
    <property type="term" value="F:lactoperoxidase activity"/>
    <property type="evidence" value="ECO:0007669"/>
    <property type="project" value="UniProtKB-EC"/>
</dbReference>
<evidence type="ECO:0000256" key="4">
    <source>
        <dbReference type="ARBA" id="ARBA00012313"/>
    </source>
</evidence>
<feature type="disulfide bond" evidence="20">
    <location>
        <begin position="184"/>
        <end position="189"/>
    </location>
</feature>
<reference evidence="23" key="1">
    <citation type="submission" date="2020-09" db="EMBL/GenBank/DDBJ databases">
        <title>Genome-Enabled Discovery of Anthraquinone Biosynthesis in Senna tora.</title>
        <authorList>
            <person name="Kang S.-H."/>
            <person name="Pandey R.P."/>
            <person name="Lee C.-M."/>
            <person name="Sim J.-S."/>
            <person name="Jeong J.-T."/>
            <person name="Choi B.-S."/>
            <person name="Jung M."/>
            <person name="Ginzburg D."/>
            <person name="Zhao K."/>
            <person name="Won S.Y."/>
            <person name="Oh T.-J."/>
            <person name="Yu Y."/>
            <person name="Kim N.-H."/>
            <person name="Lee O.R."/>
            <person name="Lee T.-H."/>
            <person name="Bashyal P."/>
            <person name="Kim T.-S."/>
            <person name="Lee W.-H."/>
            <person name="Kawkins C."/>
            <person name="Kim C.-K."/>
            <person name="Kim J.S."/>
            <person name="Ahn B.O."/>
            <person name="Rhee S.Y."/>
            <person name="Sohng J.K."/>
        </authorList>
    </citation>
    <scope>NUCLEOTIDE SEQUENCE</scope>
    <source>
        <tissue evidence="23">Leaf</tissue>
    </source>
</reference>
<evidence type="ECO:0000256" key="6">
    <source>
        <dbReference type="ARBA" id="ARBA00022559"/>
    </source>
</evidence>
<keyword evidence="5" id="KW-0964">Secreted</keyword>
<feature type="binding site" evidence="18">
    <location>
        <position position="190"/>
    </location>
    <ligand>
        <name>Ca(2+)</name>
        <dbReference type="ChEBI" id="CHEBI:29108"/>
        <label>1</label>
    </ligand>
</feature>
<dbReference type="Pfam" id="PF00141">
    <property type="entry name" value="peroxidase"/>
    <property type="match status" value="1"/>
</dbReference>
<feature type="binding site" evidence="18">
    <location>
        <position position="192"/>
    </location>
    <ligand>
        <name>Ca(2+)</name>
        <dbReference type="ChEBI" id="CHEBI:29108"/>
        <label>1</label>
    </ligand>
</feature>
<evidence type="ECO:0000256" key="19">
    <source>
        <dbReference type="PIRSR" id="PIRSR600823-4"/>
    </source>
</evidence>
<evidence type="ECO:0000259" key="22">
    <source>
        <dbReference type="PROSITE" id="PS50873"/>
    </source>
</evidence>
<dbReference type="InterPro" id="IPR033905">
    <property type="entry name" value="Secretory_peroxidase"/>
</dbReference>
<keyword evidence="7" id="KW-0349">Heme</keyword>
<feature type="active site" description="Proton acceptor" evidence="16">
    <location>
        <position position="182"/>
    </location>
</feature>
<evidence type="ECO:0000313" key="24">
    <source>
        <dbReference type="Proteomes" id="UP000634136"/>
    </source>
</evidence>
<evidence type="ECO:0000313" key="23">
    <source>
        <dbReference type="EMBL" id="KAF7824365.1"/>
    </source>
</evidence>
<evidence type="ECO:0000256" key="11">
    <source>
        <dbReference type="ARBA" id="ARBA00023002"/>
    </source>
</evidence>
<evidence type="ECO:0000256" key="2">
    <source>
        <dbReference type="ARBA" id="ARBA00002322"/>
    </source>
</evidence>
<evidence type="ECO:0000256" key="20">
    <source>
        <dbReference type="PIRSR" id="PIRSR600823-5"/>
    </source>
</evidence>
<feature type="binding site" evidence="18">
    <location>
        <position position="207"/>
    </location>
    <ligand>
        <name>Ca(2+)</name>
        <dbReference type="ChEBI" id="CHEBI:29108"/>
        <label>1</label>
    </ligand>
</feature>
<evidence type="ECO:0000256" key="21">
    <source>
        <dbReference type="RuleBase" id="RU004241"/>
    </source>
</evidence>
<evidence type="ECO:0000256" key="15">
    <source>
        <dbReference type="ARBA" id="ARBA00023324"/>
    </source>
</evidence>
<gene>
    <name evidence="23" type="ORF">G2W53_022509</name>
</gene>
<dbReference type="OrthoDB" id="2113341at2759"/>
<evidence type="ECO:0000256" key="5">
    <source>
        <dbReference type="ARBA" id="ARBA00022525"/>
    </source>
</evidence>
<evidence type="ECO:0000256" key="13">
    <source>
        <dbReference type="ARBA" id="ARBA00023157"/>
    </source>
</evidence>
<dbReference type="PRINTS" id="PR00461">
    <property type="entry name" value="PLPEROXIDASE"/>
</dbReference>
<comment type="subcellular location">
    <subcellularLocation>
        <location evidence="3">Secreted</location>
    </subcellularLocation>
</comment>
<feature type="binding site" evidence="18">
    <location>
        <position position="374"/>
    </location>
    <ligand>
        <name>Ca(2+)</name>
        <dbReference type="ChEBI" id="CHEBI:29108"/>
        <label>2</label>
    </ligand>
</feature>
<dbReference type="PROSITE" id="PS50873">
    <property type="entry name" value="PEROXIDASE_4"/>
    <property type="match status" value="1"/>
</dbReference>
<keyword evidence="8 18" id="KW-0479">Metal-binding</keyword>
<dbReference type="PRINTS" id="PR00458">
    <property type="entry name" value="PEROXIDASE"/>
</dbReference>
<dbReference type="Gene3D" id="1.10.520.10">
    <property type="match status" value="1"/>
</dbReference>
<dbReference type="GO" id="GO:0046872">
    <property type="term" value="F:metal ion binding"/>
    <property type="evidence" value="ECO:0007669"/>
    <property type="project" value="UniProtKB-KW"/>
</dbReference>
<evidence type="ECO:0000256" key="12">
    <source>
        <dbReference type="ARBA" id="ARBA00023004"/>
    </source>
</evidence>
<sequence length="479" mass="53712">MRDGGGQRNFSAKGKKWWRASECLAEGRIVTQKFSRSSFLRLLPFFSTSKLVSLKKKRSKAFADLQNSSRHKMPSCFNVYIALVLLIPVLLSLRNPRGETEHSSSDSSPSFSFSVSSLSSRHPSVNSATFRFNEMIRDGSNLEYDFYRETCPQAEGIVRSIVTRIYFDHRDLSPALLRLFFHDCFIEGCDASVLLDDSYGNKNRSIEKQAIPNQTLKGFDQIDLIKKEVEQACPGVVSCADILALATRDGVVLAGGPFYPVLTGRKDSHQSFYEEANEQIPRPDDNITRTLNLFALRGFNERETVSLLGAHNIGKIGCMFIQQRLYNFQGTGGPDPSIRPDFLHQMRLNCPSNKNTSDDELSASLFSKRTSQSDLGMSYMQALSSSVSSGEKFDTHYYASLLRGRGLLYADQQLLADQKTARLVSAYASDDGSTFRMDFARVMLKMSNLDVLTGIQGEFQSVMQQKNTSCTFMWPPDTV</sequence>
<dbReference type="InterPro" id="IPR010255">
    <property type="entry name" value="Haem_peroxidase_sf"/>
</dbReference>
<dbReference type="SUPFAM" id="SSF48113">
    <property type="entry name" value="Heme-dependent peroxidases"/>
    <property type="match status" value="1"/>
</dbReference>
<protein>
    <recommendedName>
        <fullName evidence="4">peroxidase</fullName>
        <ecNumber evidence="4">1.11.1.7</ecNumber>
    </recommendedName>
</protein>
<feature type="binding site" evidence="17">
    <location>
        <position position="281"/>
    </location>
    <ligand>
        <name>substrate</name>
    </ligand>
</feature>
<evidence type="ECO:0000256" key="1">
    <source>
        <dbReference type="ARBA" id="ARBA00000189"/>
    </source>
</evidence>
<dbReference type="EC" id="1.11.1.7" evidence="4"/>
<dbReference type="InterPro" id="IPR000823">
    <property type="entry name" value="Peroxidase_pln"/>
</dbReference>
<dbReference type="GO" id="GO:0020037">
    <property type="term" value="F:heme binding"/>
    <property type="evidence" value="ECO:0007669"/>
    <property type="project" value="InterPro"/>
</dbReference>
<evidence type="ECO:0000256" key="7">
    <source>
        <dbReference type="ARBA" id="ARBA00022617"/>
    </source>
</evidence>
<name>A0A834TPU2_9FABA</name>
<keyword evidence="13 20" id="KW-1015">Disulfide bond</keyword>
<keyword evidence="11" id="KW-0560">Oxidoreductase</keyword>
<dbReference type="InterPro" id="IPR002016">
    <property type="entry name" value="Haem_peroxidase"/>
</dbReference>
<comment type="function">
    <text evidence="2">Removal of H(2)O(2), oxidation of toxic reductants, biosynthesis and degradation of lignin, suberization, auxin catabolism, response to environmental stresses such as wounding, pathogen attack and oxidative stress. These functions might be dependent on each isozyme/isoform in each plant tissue.</text>
</comment>
<dbReference type="Proteomes" id="UP000634136">
    <property type="component" value="Unassembled WGS sequence"/>
</dbReference>
<comment type="cofactor">
    <cofactor evidence="18">
        <name>Ca(2+)</name>
        <dbReference type="ChEBI" id="CHEBI:29108"/>
    </cofactor>
    <text evidence="18">Binds 2 calcium ions per subunit.</text>
</comment>
<dbReference type="FunFam" id="1.10.520.10:FF:000006">
    <property type="entry name" value="Peroxidase"/>
    <property type="match status" value="1"/>
</dbReference>
<dbReference type="PROSITE" id="PS00436">
    <property type="entry name" value="PEROXIDASE_2"/>
    <property type="match status" value="1"/>
</dbReference>
<feature type="disulfide bond" evidence="20">
    <location>
        <begin position="318"/>
        <end position="350"/>
    </location>
</feature>